<gene>
    <name evidence="2" type="ORF">OH76DRAFT_1479883</name>
</gene>
<feature type="compositionally biased region" description="Polar residues" evidence="1">
    <location>
        <begin position="1"/>
        <end position="28"/>
    </location>
</feature>
<dbReference type="AlphaFoldDB" id="A0A371DLQ0"/>
<dbReference type="OrthoDB" id="3170343at2759"/>
<feature type="compositionally biased region" description="Basic and acidic residues" evidence="1">
    <location>
        <begin position="148"/>
        <end position="158"/>
    </location>
</feature>
<feature type="region of interest" description="Disordered" evidence="1">
    <location>
        <begin position="1"/>
        <end position="186"/>
    </location>
</feature>
<evidence type="ECO:0000313" key="2">
    <source>
        <dbReference type="EMBL" id="RDX53446.1"/>
    </source>
</evidence>
<protein>
    <submittedName>
        <fullName evidence="2">Uncharacterized protein</fullName>
    </submittedName>
</protein>
<keyword evidence="3" id="KW-1185">Reference proteome</keyword>
<dbReference type="Proteomes" id="UP000256964">
    <property type="component" value="Unassembled WGS sequence"/>
</dbReference>
<sequence length="186" mass="19524">MSYGQNQNRNTESWNNDPNNFSNPSGPDNSGAFEQQRGGFQDQTAGYNDQQWSQDQGTRPTDTSTGGTDATGRRQQQGEYGRDDFDTSGNNQGARGHFAGISSETGSTGTAGNTSDVNTFGAGGNAFGTRGSGAGGNQFGAEPQSGAREGDNWDRTEDSQDTAATGEKPSMGQKVKGLAERITGHH</sequence>
<name>A0A371DLQ0_9APHY</name>
<proteinExistence type="predicted"/>
<feature type="compositionally biased region" description="Low complexity" evidence="1">
    <location>
        <begin position="61"/>
        <end position="70"/>
    </location>
</feature>
<feature type="compositionally biased region" description="Gly residues" evidence="1">
    <location>
        <begin position="121"/>
        <end position="138"/>
    </location>
</feature>
<feature type="compositionally biased region" description="Polar residues" evidence="1">
    <location>
        <begin position="41"/>
        <end position="60"/>
    </location>
</feature>
<dbReference type="STRING" id="139420.A0A371DLQ0"/>
<accession>A0A371DLQ0</accession>
<feature type="compositionally biased region" description="Polar residues" evidence="1">
    <location>
        <begin position="102"/>
        <end position="118"/>
    </location>
</feature>
<evidence type="ECO:0000256" key="1">
    <source>
        <dbReference type="SAM" id="MobiDB-lite"/>
    </source>
</evidence>
<reference evidence="2 3" key="1">
    <citation type="journal article" date="2018" name="Biotechnol. Biofuels">
        <title>Integrative visual omics of the white-rot fungus Polyporus brumalis exposes the biotechnological potential of its oxidative enzymes for delignifying raw plant biomass.</title>
        <authorList>
            <person name="Miyauchi S."/>
            <person name="Rancon A."/>
            <person name="Drula E."/>
            <person name="Hage H."/>
            <person name="Chaduli D."/>
            <person name="Favel A."/>
            <person name="Grisel S."/>
            <person name="Henrissat B."/>
            <person name="Herpoel-Gimbert I."/>
            <person name="Ruiz-Duenas F.J."/>
            <person name="Chevret D."/>
            <person name="Hainaut M."/>
            <person name="Lin J."/>
            <person name="Wang M."/>
            <person name="Pangilinan J."/>
            <person name="Lipzen A."/>
            <person name="Lesage-Meessen L."/>
            <person name="Navarro D."/>
            <person name="Riley R."/>
            <person name="Grigoriev I.V."/>
            <person name="Zhou S."/>
            <person name="Raouche S."/>
            <person name="Rosso M.N."/>
        </authorList>
    </citation>
    <scope>NUCLEOTIDE SEQUENCE [LARGE SCALE GENOMIC DNA]</scope>
    <source>
        <strain evidence="2 3">BRFM 1820</strain>
    </source>
</reference>
<feature type="compositionally biased region" description="Basic and acidic residues" evidence="1">
    <location>
        <begin position="177"/>
        <end position="186"/>
    </location>
</feature>
<organism evidence="2 3">
    <name type="scientific">Lentinus brumalis</name>
    <dbReference type="NCBI Taxonomy" id="2498619"/>
    <lineage>
        <taxon>Eukaryota</taxon>
        <taxon>Fungi</taxon>
        <taxon>Dikarya</taxon>
        <taxon>Basidiomycota</taxon>
        <taxon>Agaricomycotina</taxon>
        <taxon>Agaricomycetes</taxon>
        <taxon>Polyporales</taxon>
        <taxon>Polyporaceae</taxon>
        <taxon>Lentinus</taxon>
    </lineage>
</organism>
<evidence type="ECO:0000313" key="3">
    <source>
        <dbReference type="Proteomes" id="UP000256964"/>
    </source>
</evidence>
<dbReference type="EMBL" id="KZ857387">
    <property type="protein sequence ID" value="RDX53446.1"/>
    <property type="molecule type" value="Genomic_DNA"/>
</dbReference>